<proteinExistence type="predicted"/>
<evidence type="ECO:0000313" key="2">
    <source>
        <dbReference type="EMBL" id="MFC6009543.1"/>
    </source>
</evidence>
<dbReference type="RefSeq" id="WP_378598043.1">
    <property type="nucleotide sequence ID" value="NZ_JBHSQN010000001.1"/>
</dbReference>
<gene>
    <name evidence="2" type="ORF">ACFP3H_00610</name>
</gene>
<organism evidence="2 3">
    <name type="scientific">Nocardia lasii</name>
    <dbReference type="NCBI Taxonomy" id="1616107"/>
    <lineage>
        <taxon>Bacteria</taxon>
        <taxon>Bacillati</taxon>
        <taxon>Actinomycetota</taxon>
        <taxon>Actinomycetes</taxon>
        <taxon>Mycobacteriales</taxon>
        <taxon>Nocardiaceae</taxon>
        <taxon>Nocardia</taxon>
    </lineage>
</organism>
<evidence type="ECO:0000256" key="1">
    <source>
        <dbReference type="SAM" id="MobiDB-lite"/>
    </source>
</evidence>
<reference evidence="3" key="1">
    <citation type="journal article" date="2019" name="Int. J. Syst. Evol. Microbiol.">
        <title>The Global Catalogue of Microorganisms (GCM) 10K type strain sequencing project: providing services to taxonomists for standard genome sequencing and annotation.</title>
        <authorList>
            <consortium name="The Broad Institute Genomics Platform"/>
            <consortium name="The Broad Institute Genome Sequencing Center for Infectious Disease"/>
            <person name="Wu L."/>
            <person name="Ma J."/>
        </authorList>
    </citation>
    <scope>NUCLEOTIDE SEQUENCE [LARGE SCALE GENOMIC DNA]</scope>
    <source>
        <strain evidence="3">CCUG 36956</strain>
    </source>
</reference>
<dbReference type="Gene3D" id="3.30.1310.10">
    <property type="entry name" value="Nucleoid-associated protein YbaB-like domain"/>
    <property type="match status" value="1"/>
</dbReference>
<dbReference type="InterPro" id="IPR036894">
    <property type="entry name" value="YbaB-like_sf"/>
</dbReference>
<name>A0ABW1JLL7_9NOCA</name>
<sequence length="119" mass="12062">MSAEMDALVAGVTGKLEALEAALYGLKQVNGRFTTEDGLVTAEVNSDGALVALRLDEAITALAPPEAAQLILTACKQATETAGAQRSNIIATLNESLAGPGAQPSGHFAPGPDSARRSS</sequence>
<dbReference type="Proteomes" id="UP001596223">
    <property type="component" value="Unassembled WGS sequence"/>
</dbReference>
<dbReference type="SUPFAM" id="SSF82607">
    <property type="entry name" value="YbaB-like"/>
    <property type="match status" value="1"/>
</dbReference>
<dbReference type="EMBL" id="JBHSQN010000001">
    <property type="protein sequence ID" value="MFC6009543.1"/>
    <property type="molecule type" value="Genomic_DNA"/>
</dbReference>
<dbReference type="InterPro" id="IPR004401">
    <property type="entry name" value="YbaB/EbfC"/>
</dbReference>
<evidence type="ECO:0000313" key="3">
    <source>
        <dbReference type="Proteomes" id="UP001596223"/>
    </source>
</evidence>
<dbReference type="Pfam" id="PF02575">
    <property type="entry name" value="YbaB_DNA_bd"/>
    <property type="match status" value="1"/>
</dbReference>
<feature type="region of interest" description="Disordered" evidence="1">
    <location>
        <begin position="96"/>
        <end position="119"/>
    </location>
</feature>
<keyword evidence="3" id="KW-1185">Reference proteome</keyword>
<protein>
    <submittedName>
        <fullName evidence="2">YbaB/EbfC family nucleoid-associated protein</fullName>
    </submittedName>
</protein>
<accession>A0ABW1JLL7</accession>
<comment type="caution">
    <text evidence="2">The sequence shown here is derived from an EMBL/GenBank/DDBJ whole genome shotgun (WGS) entry which is preliminary data.</text>
</comment>